<feature type="region of interest" description="Disordered" evidence="1">
    <location>
        <begin position="146"/>
        <end position="197"/>
    </location>
</feature>
<evidence type="ECO:0008006" key="4">
    <source>
        <dbReference type="Google" id="ProtNLM"/>
    </source>
</evidence>
<dbReference type="EMBL" id="BAABRT010000013">
    <property type="protein sequence ID" value="GAA5525271.1"/>
    <property type="molecule type" value="Genomic_DNA"/>
</dbReference>
<evidence type="ECO:0000313" key="2">
    <source>
        <dbReference type="EMBL" id="GAA5525271.1"/>
    </source>
</evidence>
<proteinExistence type="predicted"/>
<organism evidence="2 3">
    <name type="scientific">Microbulbifer aestuariivivens</name>
    <dbReference type="NCBI Taxonomy" id="1908308"/>
    <lineage>
        <taxon>Bacteria</taxon>
        <taxon>Pseudomonadati</taxon>
        <taxon>Pseudomonadota</taxon>
        <taxon>Gammaproteobacteria</taxon>
        <taxon>Cellvibrionales</taxon>
        <taxon>Microbulbiferaceae</taxon>
        <taxon>Microbulbifer</taxon>
    </lineage>
</organism>
<comment type="caution">
    <text evidence="2">The sequence shown here is derived from an EMBL/GenBank/DDBJ whole genome shotgun (WGS) entry which is preliminary data.</text>
</comment>
<keyword evidence="3" id="KW-1185">Reference proteome</keyword>
<reference evidence="2 3" key="1">
    <citation type="submission" date="2024-02" db="EMBL/GenBank/DDBJ databases">
        <title>Microbulbifer aestuariivivens NBRC 112533.</title>
        <authorList>
            <person name="Ichikawa N."/>
            <person name="Katano-Makiyama Y."/>
            <person name="Hidaka K."/>
        </authorList>
    </citation>
    <scope>NUCLEOTIDE SEQUENCE [LARGE SCALE GENOMIC DNA]</scope>
    <source>
        <strain evidence="2 3">NBRC 112533</strain>
    </source>
</reference>
<gene>
    <name evidence="2" type="ORF">Maes01_01836</name>
</gene>
<name>A0ABP9WPZ3_9GAMM</name>
<evidence type="ECO:0000313" key="3">
    <source>
        <dbReference type="Proteomes" id="UP001408594"/>
    </source>
</evidence>
<dbReference type="Proteomes" id="UP001408594">
    <property type="component" value="Unassembled WGS sequence"/>
</dbReference>
<protein>
    <recommendedName>
        <fullName evidence="4">Lipoprotein</fullName>
    </recommendedName>
</protein>
<feature type="compositionally biased region" description="Basic residues" evidence="1">
    <location>
        <begin position="146"/>
        <end position="180"/>
    </location>
</feature>
<accession>A0ABP9WPZ3</accession>
<evidence type="ECO:0000256" key="1">
    <source>
        <dbReference type="SAM" id="MobiDB-lite"/>
    </source>
</evidence>
<sequence>MVSIAPAPATTGSGRLINPGRLITAHRNTGHLMITSGRSLCRPDRDPAERFLPPANPAVASMATQGMPTPEEIPSGDNTMNRTIKSALIVAAICSALSLSACVADGYYAGGSYYSSYPYYSRPYLYPSSGAYLYYSSPRYRPYYHHHHRPHYNRPGRPHYNRPGRPHYNRPGRPPHHRPGRPQSNRPPQGGTHRPRR</sequence>